<dbReference type="GO" id="GO:0003677">
    <property type="term" value="F:DNA binding"/>
    <property type="evidence" value="ECO:0007669"/>
    <property type="project" value="UniProtKB-KW"/>
</dbReference>
<dbReference type="PROSITE" id="PS50042">
    <property type="entry name" value="CNMP_BINDING_3"/>
    <property type="match status" value="1"/>
</dbReference>
<proteinExistence type="predicted"/>
<dbReference type="Gene3D" id="1.10.10.10">
    <property type="entry name" value="Winged helix-like DNA-binding domain superfamily/Winged helix DNA-binding domain"/>
    <property type="match status" value="1"/>
</dbReference>
<evidence type="ECO:0000256" key="2">
    <source>
        <dbReference type="ARBA" id="ARBA00023125"/>
    </source>
</evidence>
<dbReference type="PROSITE" id="PS51063">
    <property type="entry name" value="HTH_CRP_2"/>
    <property type="match status" value="1"/>
</dbReference>
<evidence type="ECO:0000313" key="7">
    <source>
        <dbReference type="Proteomes" id="UP000469670"/>
    </source>
</evidence>
<gene>
    <name evidence="6" type="ORF">G3I50_08245</name>
</gene>
<feature type="domain" description="HTH crp-type" evidence="5">
    <location>
        <begin position="145"/>
        <end position="219"/>
    </location>
</feature>
<evidence type="ECO:0000259" key="5">
    <source>
        <dbReference type="PROSITE" id="PS51063"/>
    </source>
</evidence>
<dbReference type="Pfam" id="PF13545">
    <property type="entry name" value="HTH_Crp_2"/>
    <property type="match status" value="1"/>
</dbReference>
<organism evidence="6 7">
    <name type="scientific">Streptomyces parvus</name>
    <dbReference type="NCBI Taxonomy" id="66428"/>
    <lineage>
        <taxon>Bacteria</taxon>
        <taxon>Bacillati</taxon>
        <taxon>Actinomycetota</taxon>
        <taxon>Actinomycetes</taxon>
        <taxon>Kitasatosporales</taxon>
        <taxon>Streptomycetaceae</taxon>
        <taxon>Streptomyces</taxon>
    </lineage>
</organism>
<dbReference type="AlphaFoldDB" id="A0A7K3RTR7"/>
<sequence length="244" mass="26979">MLVSVISSPASARLGERLAQLIHSKALTATTVEVARREVVYGCLDRDRSIYLIERGQVKAIVPSREGKECLLDIYSAGDVFGELCLVGDTRTEMVSAMTPVALKRMPAGQVVAAMGDADLRDEMVRHMAGRLFERQQLIAGLVTEDSEYRLAAVLLHLGRKLGRREAHLLQIQEKITQEELSAMVGTTRSRVGYFLKRFRNAGLVNRGPGCFMAIHEPRLQSFIAQGYAAQPRPSAFPRQRTAA</sequence>
<dbReference type="PANTHER" id="PTHR24567">
    <property type="entry name" value="CRP FAMILY TRANSCRIPTIONAL REGULATORY PROTEIN"/>
    <property type="match status" value="1"/>
</dbReference>
<dbReference type="InterPro" id="IPR012318">
    <property type="entry name" value="HTH_CRP"/>
</dbReference>
<reference evidence="6 7" key="1">
    <citation type="submission" date="2020-01" db="EMBL/GenBank/DDBJ databases">
        <title>Insect and environment-associated Actinomycetes.</title>
        <authorList>
            <person name="Currrie C."/>
            <person name="Chevrette M."/>
            <person name="Carlson C."/>
            <person name="Stubbendieck R."/>
            <person name="Wendt-Pienkowski E."/>
        </authorList>
    </citation>
    <scope>NUCLEOTIDE SEQUENCE [LARGE SCALE GENOMIC DNA]</scope>
    <source>
        <strain evidence="6 7">SID7590</strain>
    </source>
</reference>
<evidence type="ECO:0000313" key="6">
    <source>
        <dbReference type="EMBL" id="NEC18252.1"/>
    </source>
</evidence>
<dbReference type="Pfam" id="PF00027">
    <property type="entry name" value="cNMP_binding"/>
    <property type="match status" value="1"/>
</dbReference>
<accession>A0A7K3RTR7</accession>
<dbReference type="InterPro" id="IPR014710">
    <property type="entry name" value="RmlC-like_jellyroll"/>
</dbReference>
<keyword evidence="1" id="KW-0805">Transcription regulation</keyword>
<dbReference type="InterPro" id="IPR036390">
    <property type="entry name" value="WH_DNA-bd_sf"/>
</dbReference>
<name>A0A7K3RTR7_9ACTN</name>
<dbReference type="InterPro" id="IPR000595">
    <property type="entry name" value="cNMP-bd_dom"/>
</dbReference>
<dbReference type="SUPFAM" id="SSF51206">
    <property type="entry name" value="cAMP-binding domain-like"/>
    <property type="match status" value="1"/>
</dbReference>
<dbReference type="InterPro" id="IPR050397">
    <property type="entry name" value="Env_Response_Regulators"/>
</dbReference>
<comment type="caution">
    <text evidence="6">The sequence shown here is derived from an EMBL/GenBank/DDBJ whole genome shotgun (WGS) entry which is preliminary data.</text>
</comment>
<dbReference type="InterPro" id="IPR018490">
    <property type="entry name" value="cNMP-bd_dom_sf"/>
</dbReference>
<dbReference type="SMART" id="SM00100">
    <property type="entry name" value="cNMP"/>
    <property type="match status" value="1"/>
</dbReference>
<dbReference type="Gene3D" id="2.60.120.10">
    <property type="entry name" value="Jelly Rolls"/>
    <property type="match status" value="1"/>
</dbReference>
<dbReference type="GO" id="GO:0003700">
    <property type="term" value="F:DNA-binding transcription factor activity"/>
    <property type="evidence" value="ECO:0007669"/>
    <property type="project" value="TreeGrafter"/>
</dbReference>
<evidence type="ECO:0000256" key="1">
    <source>
        <dbReference type="ARBA" id="ARBA00023015"/>
    </source>
</evidence>
<dbReference type="Proteomes" id="UP000469670">
    <property type="component" value="Unassembled WGS sequence"/>
</dbReference>
<protein>
    <submittedName>
        <fullName evidence="6">Crp/Fnr family transcriptional regulator</fullName>
    </submittedName>
</protein>
<feature type="domain" description="Cyclic nucleotide-binding" evidence="4">
    <location>
        <begin position="45"/>
        <end position="90"/>
    </location>
</feature>
<dbReference type="SUPFAM" id="SSF46785">
    <property type="entry name" value="Winged helix' DNA-binding domain"/>
    <property type="match status" value="1"/>
</dbReference>
<keyword evidence="3" id="KW-0804">Transcription</keyword>
<dbReference type="InterPro" id="IPR036388">
    <property type="entry name" value="WH-like_DNA-bd_sf"/>
</dbReference>
<evidence type="ECO:0000256" key="3">
    <source>
        <dbReference type="ARBA" id="ARBA00023163"/>
    </source>
</evidence>
<dbReference type="GO" id="GO:0005829">
    <property type="term" value="C:cytosol"/>
    <property type="evidence" value="ECO:0007669"/>
    <property type="project" value="TreeGrafter"/>
</dbReference>
<dbReference type="PANTHER" id="PTHR24567:SF26">
    <property type="entry name" value="REGULATORY PROTEIN YEIL"/>
    <property type="match status" value="1"/>
</dbReference>
<dbReference type="EMBL" id="JAAGMP010000409">
    <property type="protein sequence ID" value="NEC18252.1"/>
    <property type="molecule type" value="Genomic_DNA"/>
</dbReference>
<keyword evidence="2" id="KW-0238">DNA-binding</keyword>
<evidence type="ECO:0000259" key="4">
    <source>
        <dbReference type="PROSITE" id="PS50042"/>
    </source>
</evidence>
<dbReference type="CDD" id="cd00038">
    <property type="entry name" value="CAP_ED"/>
    <property type="match status" value="1"/>
</dbReference>